<dbReference type="AlphaFoldDB" id="Q24GC4"/>
<dbReference type="InParanoid" id="Q24GC4"/>
<evidence type="ECO:0000313" key="1">
    <source>
        <dbReference type="EMBL" id="EAS06806.2"/>
    </source>
</evidence>
<protein>
    <submittedName>
        <fullName evidence="1">Uncharacterized protein</fullName>
    </submittedName>
</protein>
<dbReference type="HOGENOM" id="CLU_002675_0_0_1"/>
<accession>Q24GC4</accession>
<evidence type="ECO:0000313" key="2">
    <source>
        <dbReference type="Proteomes" id="UP000009168"/>
    </source>
</evidence>
<dbReference type="GeneID" id="7838656"/>
<reference evidence="2" key="1">
    <citation type="journal article" date="2006" name="PLoS Biol.">
        <title>Macronuclear genome sequence of the ciliate Tetrahymena thermophila, a model eukaryote.</title>
        <authorList>
            <person name="Eisen J.A."/>
            <person name="Coyne R.S."/>
            <person name="Wu M."/>
            <person name="Wu D."/>
            <person name="Thiagarajan M."/>
            <person name="Wortman J.R."/>
            <person name="Badger J.H."/>
            <person name="Ren Q."/>
            <person name="Amedeo P."/>
            <person name="Jones K.M."/>
            <person name="Tallon L.J."/>
            <person name="Delcher A.L."/>
            <person name="Salzberg S.L."/>
            <person name="Silva J.C."/>
            <person name="Haas B.J."/>
            <person name="Majoros W.H."/>
            <person name="Farzad M."/>
            <person name="Carlton J.M."/>
            <person name="Smith R.K. Jr."/>
            <person name="Garg J."/>
            <person name="Pearlman R.E."/>
            <person name="Karrer K.M."/>
            <person name="Sun L."/>
            <person name="Manning G."/>
            <person name="Elde N.C."/>
            <person name="Turkewitz A.P."/>
            <person name="Asai D.J."/>
            <person name="Wilkes D.E."/>
            <person name="Wang Y."/>
            <person name="Cai H."/>
            <person name="Collins K."/>
            <person name="Stewart B.A."/>
            <person name="Lee S.R."/>
            <person name="Wilamowska K."/>
            <person name="Weinberg Z."/>
            <person name="Ruzzo W.L."/>
            <person name="Wloga D."/>
            <person name="Gaertig J."/>
            <person name="Frankel J."/>
            <person name="Tsao C.-C."/>
            <person name="Gorovsky M.A."/>
            <person name="Keeling P.J."/>
            <person name="Waller R.F."/>
            <person name="Patron N.J."/>
            <person name="Cherry J.M."/>
            <person name="Stover N.A."/>
            <person name="Krieger C.J."/>
            <person name="del Toro C."/>
            <person name="Ryder H.F."/>
            <person name="Williamson S.C."/>
            <person name="Barbeau R.A."/>
            <person name="Hamilton E.P."/>
            <person name="Orias E."/>
        </authorList>
    </citation>
    <scope>NUCLEOTIDE SEQUENCE [LARGE SCALE GENOMIC DNA]</scope>
    <source>
        <strain evidence="2">SB210</strain>
    </source>
</reference>
<gene>
    <name evidence="1" type="ORF">TTHERM_00901750</name>
</gene>
<dbReference type="SUPFAM" id="SSF101908">
    <property type="entry name" value="Putative isomerase YbhE"/>
    <property type="match status" value="1"/>
</dbReference>
<sequence>MQSRFWDNLIQSVLEMQDNNSQVQIDWSSQFCRSYSDMSQILFDLDCDAKLIIFSKPCFEVFDYTTGKLLLDKILFRFYDEGLCCNPILKVQNQLLAIYTQEDQIQIVKNQQYYPINYQDACQYELTQAYYDLDKNIYILITGQQKQILIKNIFTNNILFLYKTTSQFDNNSVYYFKENQNLIVIDNTPTIYLCNCLTNEVTLFKIQVYQTKGIIMDEKKNIIFLYSDKFIHIYKFPSMTFIESFSLKLQEETPIQNIYLNTQFNLLNVLTEKALISFDLTEVLYSSEVNLAQYQNIQNIVLNDSYQVYYSLSNYCINLFKQAVQVDYLVLLQDQYNIHPYFTELIQISTKQIMYILFDNFFLIEVDLLKEKLQLIQKIQLSQNPDNYFYDKPRQQILILYQQNLQLSQINLQAQQINEVNFANLPQSDFSQALIIGDFIVLPSVNIVYTFNISTKIINDVNLQNTSAFQFMFKLQSKDIKNYQSSWWKIPFEYEDRYNTSDYIESNQSTSLVCIVSLDSQNTIIQILNVNTNLFQQLLLQETTITNIVNDPFRKIIYTVLNKGITNIYDWNLNFISSLFNPCLKQAIITFDSNFIYSVCPTDIIIYNGLSFQQQFPVINYGIEEATNMISINFNNYFIIIQKEQIYLIQLQYNSNYKILFQKQGRYYQVQVLQLIKSQDEEYSLLIILSSQSDIEKIVIPLSPNNKYHYLNKYLNKLRLVNNYL</sequence>
<organism evidence="1 2">
    <name type="scientific">Tetrahymena thermophila (strain SB210)</name>
    <dbReference type="NCBI Taxonomy" id="312017"/>
    <lineage>
        <taxon>Eukaryota</taxon>
        <taxon>Sar</taxon>
        <taxon>Alveolata</taxon>
        <taxon>Ciliophora</taxon>
        <taxon>Intramacronucleata</taxon>
        <taxon>Oligohymenophorea</taxon>
        <taxon>Hymenostomatida</taxon>
        <taxon>Tetrahymenina</taxon>
        <taxon>Tetrahymenidae</taxon>
        <taxon>Tetrahymena</taxon>
    </lineage>
</organism>
<dbReference type="Proteomes" id="UP000009168">
    <property type="component" value="Unassembled WGS sequence"/>
</dbReference>
<name>Q24GC4_TETTS</name>
<dbReference type="EMBL" id="GG662258">
    <property type="protein sequence ID" value="EAS06806.2"/>
    <property type="molecule type" value="Genomic_DNA"/>
</dbReference>
<dbReference type="RefSeq" id="XP_001027048.2">
    <property type="nucleotide sequence ID" value="XM_001027048.2"/>
</dbReference>
<proteinExistence type="predicted"/>
<dbReference type="KEGG" id="tet:TTHERM_00901750"/>
<keyword evidence="2" id="KW-1185">Reference proteome</keyword>